<dbReference type="EMBL" id="JANAVB010012116">
    <property type="protein sequence ID" value="KAJ6836462.1"/>
    <property type="molecule type" value="Genomic_DNA"/>
</dbReference>
<keyword evidence="1" id="KW-1133">Transmembrane helix</keyword>
<sequence>MLASRPERYASLQLCASGGFVAYIFLLKIVITWRRAHHGGCSLYSIY</sequence>
<evidence type="ECO:0000313" key="2">
    <source>
        <dbReference type="EMBL" id="KAJ6836462.1"/>
    </source>
</evidence>
<accession>A0AAX6H6P6</accession>
<protein>
    <submittedName>
        <fullName evidence="2">Formin-like protein 6 isoform X1</fullName>
    </submittedName>
</protein>
<evidence type="ECO:0000313" key="3">
    <source>
        <dbReference type="Proteomes" id="UP001140949"/>
    </source>
</evidence>
<comment type="caution">
    <text evidence="2">The sequence shown here is derived from an EMBL/GenBank/DDBJ whole genome shotgun (WGS) entry which is preliminary data.</text>
</comment>
<organism evidence="2 3">
    <name type="scientific">Iris pallida</name>
    <name type="common">Sweet iris</name>
    <dbReference type="NCBI Taxonomy" id="29817"/>
    <lineage>
        <taxon>Eukaryota</taxon>
        <taxon>Viridiplantae</taxon>
        <taxon>Streptophyta</taxon>
        <taxon>Embryophyta</taxon>
        <taxon>Tracheophyta</taxon>
        <taxon>Spermatophyta</taxon>
        <taxon>Magnoliopsida</taxon>
        <taxon>Liliopsida</taxon>
        <taxon>Asparagales</taxon>
        <taxon>Iridaceae</taxon>
        <taxon>Iridoideae</taxon>
        <taxon>Irideae</taxon>
        <taxon>Iris</taxon>
    </lineage>
</organism>
<reference evidence="2" key="1">
    <citation type="journal article" date="2023" name="GigaByte">
        <title>Genome assembly of the bearded iris, Iris pallida Lam.</title>
        <authorList>
            <person name="Bruccoleri R.E."/>
            <person name="Oakeley E.J."/>
            <person name="Faust A.M.E."/>
            <person name="Altorfer M."/>
            <person name="Dessus-Babus S."/>
            <person name="Burckhardt D."/>
            <person name="Oertli M."/>
            <person name="Naumann U."/>
            <person name="Petersen F."/>
            <person name="Wong J."/>
        </authorList>
    </citation>
    <scope>NUCLEOTIDE SEQUENCE</scope>
    <source>
        <strain evidence="2">GSM-AAB239-AS_SAM_17_03QT</strain>
    </source>
</reference>
<evidence type="ECO:0000256" key="1">
    <source>
        <dbReference type="SAM" id="Phobius"/>
    </source>
</evidence>
<keyword evidence="1" id="KW-0472">Membrane</keyword>
<dbReference type="AlphaFoldDB" id="A0AAX6H6P6"/>
<gene>
    <name evidence="2" type="ORF">M6B38_328320</name>
</gene>
<proteinExistence type="predicted"/>
<reference evidence="2" key="2">
    <citation type="submission" date="2023-04" db="EMBL/GenBank/DDBJ databases">
        <authorList>
            <person name="Bruccoleri R.E."/>
            <person name="Oakeley E.J."/>
            <person name="Faust A.-M."/>
            <person name="Dessus-Babus S."/>
            <person name="Altorfer M."/>
            <person name="Burckhardt D."/>
            <person name="Oertli M."/>
            <person name="Naumann U."/>
            <person name="Petersen F."/>
            <person name="Wong J."/>
        </authorList>
    </citation>
    <scope>NUCLEOTIDE SEQUENCE</scope>
    <source>
        <strain evidence="2">GSM-AAB239-AS_SAM_17_03QT</strain>
        <tissue evidence="2">Leaf</tissue>
    </source>
</reference>
<dbReference type="Proteomes" id="UP001140949">
    <property type="component" value="Unassembled WGS sequence"/>
</dbReference>
<name>A0AAX6H6P6_IRIPA</name>
<feature type="transmembrane region" description="Helical" evidence="1">
    <location>
        <begin position="12"/>
        <end position="33"/>
    </location>
</feature>
<keyword evidence="3" id="KW-1185">Reference proteome</keyword>
<keyword evidence="1" id="KW-0812">Transmembrane</keyword>